<evidence type="ECO:0000256" key="1">
    <source>
        <dbReference type="SAM" id="Phobius"/>
    </source>
</evidence>
<gene>
    <name evidence="2" type="ORF">SAMN05444352_117112</name>
</gene>
<dbReference type="EMBL" id="FZOL01000017">
    <property type="protein sequence ID" value="SNS88435.1"/>
    <property type="molecule type" value="Genomic_DNA"/>
</dbReference>
<keyword evidence="1" id="KW-0472">Membrane</keyword>
<keyword evidence="1" id="KW-1133">Transmembrane helix</keyword>
<proteinExistence type="predicted"/>
<name>A0A239I482_9PSED</name>
<evidence type="ECO:0000313" key="2">
    <source>
        <dbReference type="EMBL" id="SNS88435.1"/>
    </source>
</evidence>
<feature type="transmembrane region" description="Helical" evidence="1">
    <location>
        <begin position="30"/>
        <end position="48"/>
    </location>
</feature>
<reference evidence="3" key="1">
    <citation type="submission" date="2017-06" db="EMBL/GenBank/DDBJ databases">
        <authorList>
            <person name="Varghese N."/>
            <person name="Submissions S."/>
        </authorList>
    </citation>
    <scope>NUCLEOTIDE SEQUENCE [LARGE SCALE GENOMIC DNA]</scope>
    <source>
        <strain evidence="3">DSM 22348</strain>
    </source>
</reference>
<feature type="transmembrane region" description="Helical" evidence="1">
    <location>
        <begin position="163"/>
        <end position="187"/>
    </location>
</feature>
<accession>A0A239I482</accession>
<dbReference type="Proteomes" id="UP000198407">
    <property type="component" value="Unassembled WGS sequence"/>
</dbReference>
<feature type="transmembrane region" description="Helical" evidence="1">
    <location>
        <begin position="133"/>
        <end position="151"/>
    </location>
</feature>
<keyword evidence="1" id="KW-0812">Transmembrane</keyword>
<dbReference type="AlphaFoldDB" id="A0A239I482"/>
<feature type="transmembrane region" description="Helical" evidence="1">
    <location>
        <begin position="93"/>
        <end position="113"/>
    </location>
</feature>
<feature type="transmembrane region" description="Helical" evidence="1">
    <location>
        <begin position="69"/>
        <end position="87"/>
    </location>
</feature>
<dbReference type="RefSeq" id="WP_042126840.1">
    <property type="nucleotide sequence ID" value="NZ_FZOL01000017.1"/>
</dbReference>
<organism evidence="2 3">
    <name type="scientific">Pseudomonas japonica</name>
    <dbReference type="NCBI Taxonomy" id="256466"/>
    <lineage>
        <taxon>Bacteria</taxon>
        <taxon>Pseudomonadati</taxon>
        <taxon>Pseudomonadota</taxon>
        <taxon>Gammaproteobacteria</taxon>
        <taxon>Pseudomonadales</taxon>
        <taxon>Pseudomonadaceae</taxon>
        <taxon>Pseudomonas</taxon>
    </lineage>
</organism>
<protein>
    <submittedName>
        <fullName evidence="2">Uncharacterized protein</fullName>
    </submittedName>
</protein>
<dbReference type="OrthoDB" id="9178521at2"/>
<sequence>MKYVIFLILGISTLWQISFSQGSWLQFMLLSLISTSWVVGTLYIYDFIRAVRGTNSAYMSEFYGELKSEITGTVALAIALGVILALSSTAYSLSNIDIGYTGAAFLLSAFRALRSLKTRKVAGNRLPTRITHALLTMFLITVGIYGYYLVQINSNAFPAHASLWIQCTLLMTSICWCIAAQQVVFILKKQRMEISPVIAEIFDSISMSRGIYRDAGQMADKWNELVFQQNRQLLANKHSHKKKRKRKR</sequence>
<evidence type="ECO:0000313" key="3">
    <source>
        <dbReference type="Proteomes" id="UP000198407"/>
    </source>
</evidence>
<keyword evidence="3" id="KW-1185">Reference proteome</keyword>